<protein>
    <recommendedName>
        <fullName evidence="2">histidine kinase</fullName>
        <ecNumber evidence="2">2.7.13.3</ecNumber>
    </recommendedName>
</protein>
<dbReference type="InterPro" id="IPR004358">
    <property type="entry name" value="Sig_transdc_His_kin-like_C"/>
</dbReference>
<feature type="domain" description="Histidine kinase" evidence="6">
    <location>
        <begin position="335"/>
        <end position="562"/>
    </location>
</feature>
<proteinExistence type="predicted"/>
<feature type="domain" description="PAS" evidence="8">
    <location>
        <begin position="217"/>
        <end position="266"/>
    </location>
</feature>
<dbReference type="InterPro" id="IPR013656">
    <property type="entry name" value="PAS_4"/>
</dbReference>
<evidence type="ECO:0000259" key="8">
    <source>
        <dbReference type="PROSITE" id="PS50112"/>
    </source>
</evidence>
<dbReference type="GO" id="GO:0000155">
    <property type="term" value="F:phosphorelay sensor kinase activity"/>
    <property type="evidence" value="ECO:0007669"/>
    <property type="project" value="InterPro"/>
</dbReference>
<dbReference type="SMART" id="SM00448">
    <property type="entry name" value="REC"/>
    <property type="match status" value="1"/>
</dbReference>
<comment type="caution">
    <text evidence="9">The sequence shown here is derived from an EMBL/GenBank/DDBJ whole genome shotgun (WGS) entry which is preliminary data.</text>
</comment>
<dbReference type="AlphaFoldDB" id="A0A0N8QEL0"/>
<dbReference type="Proteomes" id="UP000050297">
    <property type="component" value="Unassembled WGS sequence"/>
</dbReference>
<dbReference type="Gene3D" id="3.40.50.2300">
    <property type="match status" value="1"/>
</dbReference>
<dbReference type="InterPro" id="IPR036890">
    <property type="entry name" value="HATPase_C_sf"/>
</dbReference>
<dbReference type="SUPFAM" id="SSF55785">
    <property type="entry name" value="PYP-like sensor domain (PAS domain)"/>
    <property type="match status" value="2"/>
</dbReference>
<evidence type="ECO:0000259" key="7">
    <source>
        <dbReference type="PROSITE" id="PS50110"/>
    </source>
</evidence>
<dbReference type="Pfam" id="PF00512">
    <property type="entry name" value="HisKA"/>
    <property type="match status" value="1"/>
</dbReference>
<dbReference type="CDD" id="cd00130">
    <property type="entry name" value="PAS"/>
    <property type="match status" value="1"/>
</dbReference>
<dbReference type="NCBIfam" id="TIGR00229">
    <property type="entry name" value="sensory_box"/>
    <property type="match status" value="1"/>
</dbReference>
<dbReference type="EC" id="2.7.13.3" evidence="2"/>
<dbReference type="InterPro" id="IPR005467">
    <property type="entry name" value="His_kinase_dom"/>
</dbReference>
<dbReference type="InterPro" id="IPR035965">
    <property type="entry name" value="PAS-like_dom_sf"/>
</dbReference>
<dbReference type="CDD" id="cd18161">
    <property type="entry name" value="REC_hyHK_blue-like"/>
    <property type="match status" value="1"/>
</dbReference>
<dbReference type="PROSITE" id="PS50112">
    <property type="entry name" value="PAS"/>
    <property type="match status" value="1"/>
</dbReference>
<dbReference type="Pfam" id="PF02518">
    <property type="entry name" value="HATPase_c"/>
    <property type="match status" value="1"/>
</dbReference>
<dbReference type="EMBL" id="LJPM01000179">
    <property type="protein sequence ID" value="KPW22686.1"/>
    <property type="molecule type" value="Genomic_DNA"/>
</dbReference>
<dbReference type="SMART" id="SM00091">
    <property type="entry name" value="PAS"/>
    <property type="match status" value="1"/>
</dbReference>
<name>A0A0N8QEL0_PSESX</name>
<sequence>MPTASKNLRVPRIIGGGEMGDRVRGTDWSQTSLGDYDSWPVSLRTSLSMVLNAKGIAALYWGEQQWLLYNDAYGLALGDRHPRAFGQSMPEVLTDIAPVLSPQVAQVLETGEGFAIENLSMIMRRHGRDEETVWTYSFSPVQGEAGGFAGVLLLATEMTQQVLADRQRDRSEIARALAVSQLRDLNAQLEIEVNQRTADRNRLWLLSSDIMLQCTFEGVITAVNPAWTDLLGWHESELLGSSLFELIHPDDLDRTQAGASESSTGHAYPRFDNRYRHRDGSYRWISWATQPDAHHIYAVGRDFTVEHDKAEALATAEEALRQSQKMEAVGQLTGGLAHDFNNLLAGISGSLELMDTRIQQGRFNDVARYLAAAQGASKRAAALTQRLLAFSRRQTLEPKPTDGNRLIHDMKDFIQRSIGPAIDFQIIENSELWSIRVDAPQLENALLNLCLNARDAMPEGGKITIVTANEWLDESLLPSSNTSNRSGEPYIAFRISDTGSGMSPQIIARVFEPFFTTKPIGQGTGLGLSMVYGFVQQSGGQVKIASTVGTGTTISIYLPRYEGEVGHNEATLSAPDQPRSNRGATVLVVDDEPTVRMLVMDVLNDLGFSAFEAGDSLSGLKLLQSDVPIDLLITDVGLPGSMNGRQLADAARQSRAHLPILFITGYAEIAVLRSDQLEPGMAVMTKPFSIDLMKKRIQSLLEKA</sequence>
<dbReference type="PANTHER" id="PTHR43065:SF42">
    <property type="entry name" value="TWO-COMPONENT SENSOR PPRA"/>
    <property type="match status" value="1"/>
</dbReference>
<dbReference type="InterPro" id="IPR001789">
    <property type="entry name" value="Sig_transdc_resp-reg_receiver"/>
</dbReference>
<dbReference type="InterPro" id="IPR000014">
    <property type="entry name" value="PAS"/>
</dbReference>
<dbReference type="PROSITE" id="PS50109">
    <property type="entry name" value="HIS_KIN"/>
    <property type="match status" value="1"/>
</dbReference>
<dbReference type="InterPro" id="IPR011006">
    <property type="entry name" value="CheY-like_superfamily"/>
</dbReference>
<evidence type="ECO:0000259" key="6">
    <source>
        <dbReference type="PROSITE" id="PS50109"/>
    </source>
</evidence>
<evidence type="ECO:0000256" key="2">
    <source>
        <dbReference type="ARBA" id="ARBA00012438"/>
    </source>
</evidence>
<evidence type="ECO:0000256" key="5">
    <source>
        <dbReference type="PROSITE-ProRule" id="PRU00169"/>
    </source>
</evidence>
<dbReference type="SUPFAM" id="SSF55874">
    <property type="entry name" value="ATPase domain of HSP90 chaperone/DNA topoisomerase II/histidine kinase"/>
    <property type="match status" value="1"/>
</dbReference>
<keyword evidence="3 5" id="KW-0597">Phosphoprotein</keyword>
<feature type="modified residue" description="4-aspartylphosphate" evidence="5">
    <location>
        <position position="635"/>
    </location>
</feature>
<dbReference type="InterPro" id="IPR013655">
    <property type="entry name" value="PAS_fold_3"/>
</dbReference>
<keyword evidence="4 9" id="KW-0418">Kinase</keyword>
<dbReference type="PANTHER" id="PTHR43065">
    <property type="entry name" value="SENSOR HISTIDINE KINASE"/>
    <property type="match status" value="1"/>
</dbReference>
<dbReference type="SUPFAM" id="SSF47384">
    <property type="entry name" value="Homodimeric domain of signal transducing histidine kinase"/>
    <property type="match status" value="1"/>
</dbReference>
<evidence type="ECO:0000313" key="9">
    <source>
        <dbReference type="EMBL" id="KPW22686.1"/>
    </source>
</evidence>
<evidence type="ECO:0000256" key="1">
    <source>
        <dbReference type="ARBA" id="ARBA00000085"/>
    </source>
</evidence>
<dbReference type="InterPro" id="IPR036097">
    <property type="entry name" value="HisK_dim/P_sf"/>
</dbReference>
<evidence type="ECO:0000313" key="10">
    <source>
        <dbReference type="Proteomes" id="UP000050297"/>
    </source>
</evidence>
<dbReference type="Pfam" id="PF08447">
    <property type="entry name" value="PAS_3"/>
    <property type="match status" value="1"/>
</dbReference>
<dbReference type="CDD" id="cd00082">
    <property type="entry name" value="HisKA"/>
    <property type="match status" value="1"/>
</dbReference>
<organism evidence="9 10">
    <name type="scientific">Pseudomonas syringae pv. aceris</name>
    <dbReference type="NCBI Taxonomy" id="199198"/>
    <lineage>
        <taxon>Bacteria</taxon>
        <taxon>Pseudomonadati</taxon>
        <taxon>Pseudomonadota</taxon>
        <taxon>Gammaproteobacteria</taxon>
        <taxon>Pseudomonadales</taxon>
        <taxon>Pseudomonadaceae</taxon>
        <taxon>Pseudomonas</taxon>
        <taxon>Pseudomonas syringae</taxon>
    </lineage>
</organism>
<evidence type="ECO:0000256" key="4">
    <source>
        <dbReference type="ARBA" id="ARBA00022777"/>
    </source>
</evidence>
<dbReference type="Gene3D" id="1.10.287.130">
    <property type="match status" value="1"/>
</dbReference>
<comment type="catalytic activity">
    <reaction evidence="1">
        <text>ATP + protein L-histidine = ADP + protein N-phospho-L-histidine.</text>
        <dbReference type="EC" id="2.7.13.3"/>
    </reaction>
</comment>
<keyword evidence="4 9" id="KW-0808">Transferase</keyword>
<feature type="domain" description="Response regulatory" evidence="7">
    <location>
        <begin position="585"/>
        <end position="701"/>
    </location>
</feature>
<accession>A0A0N8QEL0</accession>
<dbReference type="PRINTS" id="PR00344">
    <property type="entry name" value="BCTRLSENSOR"/>
</dbReference>
<gene>
    <name evidence="9" type="ORF">ALO91_04328</name>
</gene>
<dbReference type="InterPro" id="IPR003661">
    <property type="entry name" value="HisK_dim/P_dom"/>
</dbReference>
<dbReference type="InterPro" id="IPR003594">
    <property type="entry name" value="HATPase_dom"/>
</dbReference>
<dbReference type="Gene3D" id="3.30.565.10">
    <property type="entry name" value="Histidine kinase-like ATPase, C-terminal domain"/>
    <property type="match status" value="1"/>
</dbReference>
<dbReference type="SUPFAM" id="SSF52172">
    <property type="entry name" value="CheY-like"/>
    <property type="match status" value="1"/>
</dbReference>
<dbReference type="PROSITE" id="PS50110">
    <property type="entry name" value="RESPONSE_REGULATORY"/>
    <property type="match status" value="1"/>
</dbReference>
<dbReference type="Gene3D" id="3.30.450.20">
    <property type="entry name" value="PAS domain"/>
    <property type="match status" value="2"/>
</dbReference>
<dbReference type="SMART" id="SM00388">
    <property type="entry name" value="HisKA"/>
    <property type="match status" value="1"/>
</dbReference>
<reference evidence="9 10" key="1">
    <citation type="submission" date="2015-09" db="EMBL/GenBank/DDBJ databases">
        <title>Genome announcement of multiple Pseudomonas syringae strains.</title>
        <authorList>
            <person name="Thakur S."/>
            <person name="Wang P.W."/>
            <person name="Gong Y."/>
            <person name="Weir B.S."/>
            <person name="Guttman D.S."/>
        </authorList>
    </citation>
    <scope>NUCLEOTIDE SEQUENCE [LARGE SCALE GENOMIC DNA]</scope>
    <source>
        <strain evidence="9 10">ICMP2802</strain>
    </source>
</reference>
<dbReference type="Pfam" id="PF00072">
    <property type="entry name" value="Response_reg"/>
    <property type="match status" value="1"/>
</dbReference>
<dbReference type="SMART" id="SM00387">
    <property type="entry name" value="HATPase_c"/>
    <property type="match status" value="1"/>
</dbReference>
<dbReference type="Pfam" id="PF08448">
    <property type="entry name" value="PAS_4"/>
    <property type="match status" value="1"/>
</dbReference>
<evidence type="ECO:0000256" key="3">
    <source>
        <dbReference type="ARBA" id="ARBA00022553"/>
    </source>
</evidence>